<dbReference type="NCBIfam" id="TIGR00632">
    <property type="entry name" value="vsr"/>
    <property type="match status" value="1"/>
</dbReference>
<dbReference type="Gene3D" id="3.40.960.10">
    <property type="entry name" value="VSR Endonuclease"/>
    <property type="match status" value="1"/>
</dbReference>
<protein>
    <recommendedName>
        <fullName evidence="6">Very short patch repair endonuclease</fullName>
        <ecNumber evidence="6">3.1.-.-</ecNumber>
    </recommendedName>
</protein>
<comment type="similarity">
    <text evidence="6">Belongs to the vsr family.</text>
</comment>
<dbReference type="InterPro" id="IPR011335">
    <property type="entry name" value="Restrct_endonuc-II-like"/>
</dbReference>
<reference evidence="7 8" key="2">
    <citation type="submission" date="2012-02" db="EMBL/GenBank/DDBJ databases">
        <title>Improved High-Quality Draft sequence of Desulfobacter postgatei 2ac9.</title>
        <authorList>
            <consortium name="US DOE Joint Genome Institute"/>
            <person name="Lucas S."/>
            <person name="Han J."/>
            <person name="Lapidus A."/>
            <person name="Cheng J.-F."/>
            <person name="Goodwin L."/>
            <person name="Pitluck S."/>
            <person name="Peters L."/>
            <person name="Ovchinnikova G."/>
            <person name="Held B."/>
            <person name="Detter J.C."/>
            <person name="Han C."/>
            <person name="Tapia R."/>
            <person name="Land M."/>
            <person name="Hauser L."/>
            <person name="Kyrpides N."/>
            <person name="Ivanova N."/>
            <person name="Pagani I."/>
            <person name="Orellana R."/>
            <person name="Lovley D."/>
            <person name="Woyke T."/>
        </authorList>
    </citation>
    <scope>NUCLEOTIDE SEQUENCE [LARGE SCALE GENOMIC DNA]</scope>
    <source>
        <strain evidence="7 8">2ac9</strain>
    </source>
</reference>
<name>I5B0H1_9BACT</name>
<dbReference type="InterPro" id="IPR004603">
    <property type="entry name" value="DNA_mismatch_endonuc_vsr"/>
</dbReference>
<dbReference type="GO" id="GO:0006298">
    <property type="term" value="P:mismatch repair"/>
    <property type="evidence" value="ECO:0007669"/>
    <property type="project" value="UniProtKB-UniRule"/>
</dbReference>
<evidence type="ECO:0000313" key="8">
    <source>
        <dbReference type="Proteomes" id="UP000005778"/>
    </source>
</evidence>
<evidence type="ECO:0000256" key="6">
    <source>
        <dbReference type="PIRNR" id="PIRNR018267"/>
    </source>
</evidence>
<dbReference type="Proteomes" id="UP000005778">
    <property type="component" value="Chromosome"/>
</dbReference>
<evidence type="ECO:0000256" key="2">
    <source>
        <dbReference type="ARBA" id="ARBA00022759"/>
    </source>
</evidence>
<dbReference type="SUPFAM" id="SSF52980">
    <property type="entry name" value="Restriction endonuclease-like"/>
    <property type="match status" value="1"/>
</dbReference>
<dbReference type="STRING" id="879212.DespoDRAFT_01009"/>
<dbReference type="eggNOG" id="COG3727">
    <property type="taxonomic scope" value="Bacteria"/>
</dbReference>
<dbReference type="CDD" id="cd00221">
    <property type="entry name" value="Vsr"/>
    <property type="match status" value="1"/>
</dbReference>
<evidence type="ECO:0000313" key="7">
    <source>
        <dbReference type="EMBL" id="EIM62984.1"/>
    </source>
</evidence>
<sequence length="141" mass="16887">MDVFTREKRSQIMSRVSGKNTKPELIVRSLLHNMGYRFRLHRNELPGKPDIILPKYKKIIFVHGCFWHGHIDCPRAKRPTTNKKFWNEKLNKNIERDKVTLNNLKQLGWDVLTVWTCEVKSIEKLRNKLFSFIEGHRENFI</sequence>
<dbReference type="EMBL" id="CM001488">
    <property type="protein sequence ID" value="EIM62984.1"/>
    <property type="molecule type" value="Genomic_DNA"/>
</dbReference>
<dbReference type="EC" id="3.1.-.-" evidence="6"/>
<evidence type="ECO:0000256" key="4">
    <source>
        <dbReference type="ARBA" id="ARBA00022801"/>
    </source>
</evidence>
<keyword evidence="3 6" id="KW-0227">DNA damage</keyword>
<organism evidence="7 8">
    <name type="scientific">Desulfobacter postgatei 2ac9</name>
    <dbReference type="NCBI Taxonomy" id="879212"/>
    <lineage>
        <taxon>Bacteria</taxon>
        <taxon>Pseudomonadati</taxon>
        <taxon>Thermodesulfobacteriota</taxon>
        <taxon>Desulfobacteria</taxon>
        <taxon>Desulfobacterales</taxon>
        <taxon>Desulfobacteraceae</taxon>
        <taxon>Desulfobacter</taxon>
    </lineage>
</organism>
<evidence type="ECO:0000256" key="5">
    <source>
        <dbReference type="ARBA" id="ARBA00023204"/>
    </source>
</evidence>
<accession>I5B0H1</accession>
<reference evidence="7 8" key="1">
    <citation type="submission" date="2011-09" db="EMBL/GenBank/DDBJ databases">
        <authorList>
            <consortium name="US DOE Joint Genome Institute (JGI-PGF)"/>
            <person name="Lucas S."/>
            <person name="Han J."/>
            <person name="Lapidus A."/>
            <person name="Cheng J.-F."/>
            <person name="Goodwin L."/>
            <person name="Pitluck S."/>
            <person name="Peters L."/>
            <person name="Land M.L."/>
            <person name="Hauser L."/>
            <person name="Orellana R."/>
            <person name="Lovley D."/>
            <person name="Woyke T.J."/>
        </authorList>
    </citation>
    <scope>NUCLEOTIDE SEQUENCE [LARGE SCALE GENOMIC DNA]</scope>
    <source>
        <strain evidence="7 8">2ac9</strain>
    </source>
</reference>
<dbReference type="AlphaFoldDB" id="I5B0H1"/>
<dbReference type="Pfam" id="PF03852">
    <property type="entry name" value="Vsr"/>
    <property type="match status" value="1"/>
</dbReference>
<gene>
    <name evidence="7" type="ORF">DespoDRAFT_01009</name>
</gene>
<keyword evidence="4 6" id="KW-0378">Hydrolase</keyword>
<evidence type="ECO:0000256" key="1">
    <source>
        <dbReference type="ARBA" id="ARBA00022722"/>
    </source>
</evidence>
<dbReference type="HOGENOM" id="CLU_111913_3_0_7"/>
<keyword evidence="2 6" id="KW-0255">Endonuclease</keyword>
<dbReference type="GO" id="GO:0016787">
    <property type="term" value="F:hydrolase activity"/>
    <property type="evidence" value="ECO:0007669"/>
    <property type="project" value="UniProtKB-KW"/>
</dbReference>
<proteinExistence type="inferred from homology"/>
<keyword evidence="8" id="KW-1185">Reference proteome</keyword>
<evidence type="ECO:0000256" key="3">
    <source>
        <dbReference type="ARBA" id="ARBA00022763"/>
    </source>
</evidence>
<dbReference type="PIRSF" id="PIRSF018267">
    <property type="entry name" value="VSR_endonuc"/>
    <property type="match status" value="1"/>
</dbReference>
<dbReference type="GO" id="GO:0004519">
    <property type="term" value="F:endonuclease activity"/>
    <property type="evidence" value="ECO:0007669"/>
    <property type="project" value="UniProtKB-KW"/>
</dbReference>
<comment type="function">
    <text evidence="6">May nick specific sequences that contain T:G mispairs resulting from m5C-deamination.</text>
</comment>
<keyword evidence="5 6" id="KW-0234">DNA repair</keyword>
<dbReference type="RefSeq" id="WP_004071835.1">
    <property type="nucleotide sequence ID" value="NZ_CM001488.1"/>
</dbReference>
<dbReference type="OrthoDB" id="9801520at2"/>
<keyword evidence="1 6" id="KW-0540">Nuclease</keyword>